<dbReference type="PRINTS" id="PR00095">
    <property type="entry name" value="ANTSNTHASEI"/>
</dbReference>
<name>A0A2P8CWJ0_9BACT</name>
<dbReference type="Gene3D" id="3.60.120.10">
    <property type="entry name" value="Anthranilate synthase"/>
    <property type="match status" value="1"/>
</dbReference>
<proteinExistence type="predicted"/>
<dbReference type="Proteomes" id="UP000240572">
    <property type="component" value="Unassembled WGS sequence"/>
</dbReference>
<feature type="domain" description="Chorismate-utilising enzyme C-terminal" evidence="1">
    <location>
        <begin position="135"/>
        <end position="391"/>
    </location>
</feature>
<gene>
    <name evidence="2" type="ORF">B0I18_112143</name>
</gene>
<accession>A0A2P8CWJ0</accession>
<reference evidence="2 3" key="1">
    <citation type="submission" date="2018-03" db="EMBL/GenBank/DDBJ databases">
        <title>Genomic Encyclopedia of Type Strains, Phase III (KMG-III): the genomes of soil and plant-associated and newly described type strains.</title>
        <authorList>
            <person name="Whitman W."/>
        </authorList>
    </citation>
    <scope>NUCLEOTIDE SEQUENCE [LARGE SCALE GENOMIC DNA]</scope>
    <source>
        <strain evidence="2 3">CGMCC 1.12700</strain>
    </source>
</reference>
<dbReference type="GO" id="GO:0000162">
    <property type="term" value="P:L-tryptophan biosynthetic process"/>
    <property type="evidence" value="ECO:0007669"/>
    <property type="project" value="TreeGrafter"/>
</dbReference>
<dbReference type="GO" id="GO:0005737">
    <property type="term" value="C:cytoplasm"/>
    <property type="evidence" value="ECO:0007669"/>
    <property type="project" value="TreeGrafter"/>
</dbReference>
<dbReference type="Pfam" id="PF00425">
    <property type="entry name" value="Chorismate_bind"/>
    <property type="match status" value="1"/>
</dbReference>
<dbReference type="EMBL" id="PYGD01000012">
    <property type="protein sequence ID" value="PSK89341.1"/>
    <property type="molecule type" value="Genomic_DNA"/>
</dbReference>
<evidence type="ECO:0000313" key="3">
    <source>
        <dbReference type="Proteomes" id="UP000240572"/>
    </source>
</evidence>
<dbReference type="InterPro" id="IPR019999">
    <property type="entry name" value="Anth_synth_I-like"/>
</dbReference>
<comment type="caution">
    <text evidence="2">The sequence shown here is derived from an EMBL/GenBank/DDBJ whole genome shotgun (WGS) entry which is preliminary data.</text>
</comment>
<protein>
    <submittedName>
        <fullName evidence="2">Para-aminobenzoate synthetase component 1</fullName>
    </submittedName>
</protein>
<sequence length="403" mass="44999">MLNWLRPFSIFAYLDNNQYQHGPNRFELLVAAGAAGSNIPFGEAGGDWLFGHLEYDFKNQVEPRLTSRHQARQGFEEQFFFKPVHVAYIPYGTHTLVVESLDAAPEAILEAILGQEAVIEGPAPAGVSWQYRFTKEAYIDAVEQVRGHIVEGDCYELNLCTEAYATAATIDPWLTFHRLNRLNPAPFAAFYRTHDAFLVCASPERFLFKAGDELVSQPIKGTARRSSDPATDERLKTALYNDEKERAENVMIVDLVRNDLARSCRTGSVSVPELFGIYSFPQVHQLISTVSGLLKETVTPEQAIRHAFPMGSMTGAPKVMVMELIEQYERSRRGLYAGTLGYSSPGGDFDFNVVIRSLFYNSATGYLSYQTGGAITYDSVAAAEWEEVRLKARAMEQVFLQAG</sequence>
<organism evidence="2 3">
    <name type="scientific">Taibaiella chishuiensis</name>
    <dbReference type="NCBI Taxonomy" id="1434707"/>
    <lineage>
        <taxon>Bacteria</taxon>
        <taxon>Pseudomonadati</taxon>
        <taxon>Bacteroidota</taxon>
        <taxon>Chitinophagia</taxon>
        <taxon>Chitinophagales</taxon>
        <taxon>Chitinophagaceae</taxon>
        <taxon>Taibaiella</taxon>
    </lineage>
</organism>
<dbReference type="GO" id="GO:0008153">
    <property type="term" value="P:4-aminobenzoate biosynthetic process"/>
    <property type="evidence" value="ECO:0007669"/>
    <property type="project" value="TreeGrafter"/>
</dbReference>
<dbReference type="AlphaFoldDB" id="A0A2P8CWJ0"/>
<dbReference type="InterPro" id="IPR005801">
    <property type="entry name" value="ADC_synthase"/>
</dbReference>
<dbReference type="PANTHER" id="PTHR11236">
    <property type="entry name" value="AMINOBENZOATE/ANTHRANILATE SYNTHASE"/>
    <property type="match status" value="1"/>
</dbReference>
<dbReference type="SUPFAM" id="SSF56322">
    <property type="entry name" value="ADC synthase"/>
    <property type="match status" value="1"/>
</dbReference>
<dbReference type="PANTHER" id="PTHR11236:SF18">
    <property type="entry name" value="AMINODEOXYCHORISMATE SYNTHASE"/>
    <property type="match status" value="1"/>
</dbReference>
<dbReference type="GO" id="GO:0046820">
    <property type="term" value="F:4-amino-4-deoxychorismate synthase activity"/>
    <property type="evidence" value="ECO:0007669"/>
    <property type="project" value="TreeGrafter"/>
</dbReference>
<dbReference type="InterPro" id="IPR015890">
    <property type="entry name" value="Chorismate_C"/>
</dbReference>
<evidence type="ECO:0000313" key="2">
    <source>
        <dbReference type="EMBL" id="PSK89341.1"/>
    </source>
</evidence>
<evidence type="ECO:0000259" key="1">
    <source>
        <dbReference type="Pfam" id="PF00425"/>
    </source>
</evidence>
<keyword evidence="3" id="KW-1185">Reference proteome</keyword>
<dbReference type="RefSeq" id="WP_181358582.1">
    <property type="nucleotide sequence ID" value="NZ_PYGD01000012.1"/>
</dbReference>